<dbReference type="EMBL" id="AP022567">
    <property type="protein sequence ID" value="BBX33379.1"/>
    <property type="molecule type" value="Genomic_DNA"/>
</dbReference>
<protein>
    <submittedName>
        <fullName evidence="8">Transporter</fullName>
    </submittedName>
</protein>
<evidence type="ECO:0000256" key="6">
    <source>
        <dbReference type="SAM" id="Phobius"/>
    </source>
</evidence>
<evidence type="ECO:0000256" key="2">
    <source>
        <dbReference type="ARBA" id="ARBA00007362"/>
    </source>
</evidence>
<feature type="transmembrane region" description="Helical" evidence="6">
    <location>
        <begin position="136"/>
        <end position="156"/>
    </location>
</feature>
<dbReference type="PANTHER" id="PTHR32322:SF2">
    <property type="entry name" value="EAMA DOMAIN-CONTAINING PROTEIN"/>
    <property type="match status" value="1"/>
</dbReference>
<evidence type="ECO:0000313" key="9">
    <source>
        <dbReference type="Proteomes" id="UP000465622"/>
    </source>
</evidence>
<evidence type="ECO:0000313" key="8">
    <source>
        <dbReference type="EMBL" id="BBX33379.1"/>
    </source>
</evidence>
<feature type="transmembrane region" description="Helical" evidence="6">
    <location>
        <begin position="12"/>
        <end position="39"/>
    </location>
</feature>
<feature type="transmembrane region" description="Helical" evidence="6">
    <location>
        <begin position="239"/>
        <end position="270"/>
    </location>
</feature>
<sequence length="291" mass="29998">MAFSLSLTANKVAVAGIDAVGITVWRAVFAGALAAVYLVAVRAPLPGLSSAGRLLVSGLGVIVGFPLLSSLALQSIDAGRAAIILGLLPAFTAMFGQVIGGERLPWGFWAAALAGIAVLTIFLLETTAAAAPQRLGWGDLQMLGATLCSALGYALGAREARELGGARSISWSLVLLLPATVVAALLTLPHAHYELSVPVLTAMAYIAVVSQLLGFFAWYGGLARGGIARVGQLQQLQPMLTITASALLLHEPLTIATLFVGAVIAVLVWIAQRTRAQSPTCRLQAPANASN</sequence>
<dbReference type="SUPFAM" id="SSF103481">
    <property type="entry name" value="Multidrug resistance efflux transporter EmrE"/>
    <property type="match status" value="2"/>
</dbReference>
<feature type="transmembrane region" description="Helical" evidence="6">
    <location>
        <begin position="195"/>
        <end position="219"/>
    </location>
</feature>
<evidence type="ECO:0000256" key="4">
    <source>
        <dbReference type="ARBA" id="ARBA00022989"/>
    </source>
</evidence>
<feature type="transmembrane region" description="Helical" evidence="6">
    <location>
        <begin position="168"/>
        <end position="188"/>
    </location>
</feature>
<feature type="transmembrane region" description="Helical" evidence="6">
    <location>
        <begin position="81"/>
        <end position="100"/>
    </location>
</feature>
<feature type="transmembrane region" description="Helical" evidence="6">
    <location>
        <begin position="51"/>
        <end position="69"/>
    </location>
</feature>
<accession>A0ABN5Y8D2</accession>
<dbReference type="Proteomes" id="UP000465622">
    <property type="component" value="Chromosome"/>
</dbReference>
<dbReference type="InterPro" id="IPR000620">
    <property type="entry name" value="EamA_dom"/>
</dbReference>
<evidence type="ECO:0000259" key="7">
    <source>
        <dbReference type="Pfam" id="PF00892"/>
    </source>
</evidence>
<feature type="domain" description="EamA" evidence="7">
    <location>
        <begin position="2"/>
        <end position="121"/>
    </location>
</feature>
<keyword evidence="3 6" id="KW-0812">Transmembrane</keyword>
<dbReference type="PANTHER" id="PTHR32322">
    <property type="entry name" value="INNER MEMBRANE TRANSPORTER"/>
    <property type="match status" value="1"/>
</dbReference>
<dbReference type="InterPro" id="IPR050638">
    <property type="entry name" value="AA-Vitamin_Transporters"/>
</dbReference>
<keyword evidence="9" id="KW-1185">Reference proteome</keyword>
<evidence type="ECO:0000256" key="1">
    <source>
        <dbReference type="ARBA" id="ARBA00004141"/>
    </source>
</evidence>
<keyword evidence="5 6" id="KW-0472">Membrane</keyword>
<name>A0ABN5Y8D2_MYCME</name>
<evidence type="ECO:0000256" key="5">
    <source>
        <dbReference type="ARBA" id="ARBA00023136"/>
    </source>
</evidence>
<organism evidence="8 9">
    <name type="scientific">Mycolicibacterium mageritense</name>
    <name type="common">Mycobacterium mageritense</name>
    <dbReference type="NCBI Taxonomy" id="53462"/>
    <lineage>
        <taxon>Bacteria</taxon>
        <taxon>Bacillati</taxon>
        <taxon>Actinomycetota</taxon>
        <taxon>Actinomycetes</taxon>
        <taxon>Mycobacteriales</taxon>
        <taxon>Mycobacteriaceae</taxon>
        <taxon>Mycolicibacterium</taxon>
    </lineage>
</organism>
<comment type="subcellular location">
    <subcellularLocation>
        <location evidence="1">Membrane</location>
        <topology evidence="1">Multi-pass membrane protein</topology>
    </subcellularLocation>
</comment>
<proteinExistence type="inferred from homology"/>
<dbReference type="Pfam" id="PF00892">
    <property type="entry name" value="EamA"/>
    <property type="match status" value="2"/>
</dbReference>
<feature type="transmembrane region" description="Helical" evidence="6">
    <location>
        <begin position="106"/>
        <end position="124"/>
    </location>
</feature>
<keyword evidence="4 6" id="KW-1133">Transmembrane helix</keyword>
<evidence type="ECO:0000256" key="3">
    <source>
        <dbReference type="ARBA" id="ARBA00022692"/>
    </source>
</evidence>
<dbReference type="InterPro" id="IPR037185">
    <property type="entry name" value="EmrE-like"/>
</dbReference>
<comment type="similarity">
    <text evidence="2">Belongs to the EamA transporter family.</text>
</comment>
<gene>
    <name evidence="8" type="ORF">MMAGJ_26610</name>
</gene>
<feature type="domain" description="EamA" evidence="7">
    <location>
        <begin position="137"/>
        <end position="267"/>
    </location>
</feature>
<reference evidence="8 9" key="1">
    <citation type="journal article" date="2019" name="Emerg. Microbes Infect.">
        <title>Comprehensive subspecies identification of 175 nontuberculous mycobacteria species based on 7547 genomic profiles.</title>
        <authorList>
            <person name="Matsumoto Y."/>
            <person name="Kinjo T."/>
            <person name="Motooka D."/>
            <person name="Nabeya D."/>
            <person name="Jung N."/>
            <person name="Uechi K."/>
            <person name="Horii T."/>
            <person name="Iida T."/>
            <person name="Fujita J."/>
            <person name="Nakamura S."/>
        </authorList>
    </citation>
    <scope>NUCLEOTIDE SEQUENCE [LARGE SCALE GENOMIC DNA]</scope>
    <source>
        <strain evidence="8 9">JCM 12375</strain>
    </source>
</reference>